<dbReference type="AlphaFoldDB" id="A0A645DIL2"/>
<protein>
    <submittedName>
        <fullName evidence="2">Processive diacylglycerol beta-glucosyltransferase</fullName>
        <ecNumber evidence="2">2.4.1.315</ecNumber>
    </submittedName>
</protein>
<dbReference type="GO" id="GO:0016758">
    <property type="term" value="F:hexosyltransferase activity"/>
    <property type="evidence" value="ECO:0007669"/>
    <property type="project" value="InterPro"/>
</dbReference>
<organism evidence="2">
    <name type="scientific">bioreactor metagenome</name>
    <dbReference type="NCBI Taxonomy" id="1076179"/>
    <lineage>
        <taxon>unclassified sequences</taxon>
        <taxon>metagenomes</taxon>
        <taxon>ecological metagenomes</taxon>
    </lineage>
</organism>
<keyword evidence="2" id="KW-0328">Glycosyltransferase</keyword>
<sequence>MGGGLGLGSINRIVKELDRKLSNIQIIAVAGRNERLEVKLKNLDTKNLLVVYGFANNMHELIEVSDLVITKPGGVTTAEVLSREKPLIIFSPIPGQESDNAEFLLNSGVAATTSDVGKIPPLINQILNHEVRIESMKKLSSCLKKPYSAVDMVNFVTKTYKK</sequence>
<evidence type="ECO:0000259" key="1">
    <source>
        <dbReference type="Pfam" id="PF04101"/>
    </source>
</evidence>
<dbReference type="InterPro" id="IPR007235">
    <property type="entry name" value="Glyco_trans_28_C"/>
</dbReference>
<evidence type="ECO:0000313" key="2">
    <source>
        <dbReference type="EMBL" id="MPM89097.1"/>
    </source>
</evidence>
<comment type="caution">
    <text evidence="2">The sequence shown here is derived from an EMBL/GenBank/DDBJ whole genome shotgun (WGS) entry which is preliminary data.</text>
</comment>
<dbReference type="EMBL" id="VSSQ01036588">
    <property type="protein sequence ID" value="MPM89097.1"/>
    <property type="molecule type" value="Genomic_DNA"/>
</dbReference>
<gene>
    <name evidence="2" type="primary">ugtP_23</name>
    <name evidence="2" type="ORF">SDC9_136205</name>
</gene>
<dbReference type="Pfam" id="PF04101">
    <property type="entry name" value="Glyco_tran_28_C"/>
    <property type="match status" value="1"/>
</dbReference>
<name>A0A645DIL2_9ZZZZ</name>
<reference evidence="2" key="1">
    <citation type="submission" date="2019-08" db="EMBL/GenBank/DDBJ databases">
        <authorList>
            <person name="Kucharzyk K."/>
            <person name="Murdoch R.W."/>
            <person name="Higgins S."/>
            <person name="Loffler F."/>
        </authorList>
    </citation>
    <scope>NUCLEOTIDE SEQUENCE</scope>
</reference>
<feature type="domain" description="Glycosyl transferase family 28 C-terminal" evidence="1">
    <location>
        <begin position="1"/>
        <end position="131"/>
    </location>
</feature>
<dbReference type="EC" id="2.4.1.315" evidence="2"/>
<dbReference type="Gene3D" id="3.40.50.2000">
    <property type="entry name" value="Glycogen Phosphorylase B"/>
    <property type="match status" value="1"/>
</dbReference>
<dbReference type="SUPFAM" id="SSF53756">
    <property type="entry name" value="UDP-Glycosyltransferase/glycogen phosphorylase"/>
    <property type="match status" value="1"/>
</dbReference>
<keyword evidence="2" id="KW-0808">Transferase</keyword>
<proteinExistence type="predicted"/>
<accession>A0A645DIL2</accession>
<dbReference type="PANTHER" id="PTHR43025:SF3">
    <property type="entry name" value="MONOGALACTOSYLDIACYLGLYCEROL SYNTHASE 1, CHLOROPLASTIC"/>
    <property type="match status" value="1"/>
</dbReference>
<dbReference type="PANTHER" id="PTHR43025">
    <property type="entry name" value="MONOGALACTOSYLDIACYLGLYCEROL SYNTHASE"/>
    <property type="match status" value="1"/>
</dbReference>
<dbReference type="InterPro" id="IPR050519">
    <property type="entry name" value="Glycosyltransf_28_UgtP"/>
</dbReference>